<dbReference type="PANTHER" id="PTHR45650">
    <property type="entry name" value="GDSL-LIKE LIPASE/ACYLHYDROLASE-RELATED"/>
    <property type="match status" value="1"/>
</dbReference>
<feature type="chain" id="PRO_5043876323" description="GDSL esterase/lipase" evidence="8">
    <location>
        <begin position="22"/>
        <end position="377"/>
    </location>
</feature>
<dbReference type="Gene3D" id="3.40.50.1110">
    <property type="entry name" value="SGNH hydrolase"/>
    <property type="match status" value="1"/>
</dbReference>
<sequence length="377" mass="41355">MGVHVGACVLFLFQLSSLVLGEVLPLPPFDVTQKDLQQKLSLGNINLDVPALYVFGDSFVDAGNNNYLKTKAKADHPPYGSDFGGKATGRNTNGRLAVDFIAKVAGLPYAPPALGMSEADKKNTVTGVNYASASSGVLPEPPQMEALMGDVLSFDEQIALFEKTTENLKSQFSTQNMSKSLFFIHSASNDFGLVWMLANKDHFTPEAYASYVADELSKRLQKLYALGARKFLVNNVSPLGCQPYNIMQQKPTTACVEEMNQRITAYNKLLPKVLSNLQSKLHGSTFVLGDLYKIFEDVVASPDSYGFTNVKDACCFTDLGKGTVICTPQSVPCQDRNAHVYYDPFHPTERMHLIWATRLLKDSSVVSPMTLVQLLQA</sequence>
<keyword evidence="10" id="KW-1185">Reference proteome</keyword>
<dbReference type="InterPro" id="IPR051238">
    <property type="entry name" value="GDSL_esterase/lipase"/>
</dbReference>
<comment type="subcellular location">
    <subcellularLocation>
        <location evidence="1">Secreted</location>
    </subcellularLocation>
</comment>
<evidence type="ECO:0000256" key="6">
    <source>
        <dbReference type="ARBA" id="ARBA00022963"/>
    </source>
</evidence>
<name>A0AAV5IE73_9ROSI</name>
<evidence type="ECO:0000256" key="4">
    <source>
        <dbReference type="ARBA" id="ARBA00022729"/>
    </source>
</evidence>
<dbReference type="InterPro" id="IPR035669">
    <property type="entry name" value="SGNH_plant_lipase-like"/>
</dbReference>
<dbReference type="EMBL" id="BPVZ01000011">
    <property type="protein sequence ID" value="GKU97410.1"/>
    <property type="molecule type" value="Genomic_DNA"/>
</dbReference>
<protein>
    <recommendedName>
        <fullName evidence="11">GDSL esterase/lipase</fullName>
    </recommendedName>
</protein>
<keyword evidence="5" id="KW-0378">Hydrolase</keyword>
<dbReference type="GO" id="GO:0016042">
    <property type="term" value="P:lipid catabolic process"/>
    <property type="evidence" value="ECO:0007669"/>
    <property type="project" value="UniProtKB-KW"/>
</dbReference>
<evidence type="ECO:0000313" key="9">
    <source>
        <dbReference type="EMBL" id="GKU97410.1"/>
    </source>
</evidence>
<organism evidence="9 10">
    <name type="scientific">Rubroshorea leprosula</name>
    <dbReference type="NCBI Taxonomy" id="152421"/>
    <lineage>
        <taxon>Eukaryota</taxon>
        <taxon>Viridiplantae</taxon>
        <taxon>Streptophyta</taxon>
        <taxon>Embryophyta</taxon>
        <taxon>Tracheophyta</taxon>
        <taxon>Spermatophyta</taxon>
        <taxon>Magnoliopsida</taxon>
        <taxon>eudicotyledons</taxon>
        <taxon>Gunneridae</taxon>
        <taxon>Pentapetalae</taxon>
        <taxon>rosids</taxon>
        <taxon>malvids</taxon>
        <taxon>Malvales</taxon>
        <taxon>Dipterocarpaceae</taxon>
        <taxon>Rubroshorea</taxon>
    </lineage>
</organism>
<evidence type="ECO:0000313" key="10">
    <source>
        <dbReference type="Proteomes" id="UP001054252"/>
    </source>
</evidence>
<dbReference type="SUPFAM" id="SSF52266">
    <property type="entry name" value="SGNH hydrolase"/>
    <property type="match status" value="1"/>
</dbReference>
<keyword evidence="7" id="KW-0443">Lipid metabolism</keyword>
<comment type="similarity">
    <text evidence="2">Belongs to the 'GDSL' lipolytic enzyme family.</text>
</comment>
<evidence type="ECO:0000256" key="3">
    <source>
        <dbReference type="ARBA" id="ARBA00022525"/>
    </source>
</evidence>
<evidence type="ECO:0000256" key="8">
    <source>
        <dbReference type="SAM" id="SignalP"/>
    </source>
</evidence>
<keyword evidence="6" id="KW-0442">Lipid degradation</keyword>
<feature type="signal peptide" evidence="8">
    <location>
        <begin position="1"/>
        <end position="21"/>
    </location>
</feature>
<dbReference type="AlphaFoldDB" id="A0AAV5IE73"/>
<keyword evidence="3" id="KW-0964">Secreted</keyword>
<evidence type="ECO:0000256" key="1">
    <source>
        <dbReference type="ARBA" id="ARBA00004613"/>
    </source>
</evidence>
<evidence type="ECO:0008006" key="11">
    <source>
        <dbReference type="Google" id="ProtNLM"/>
    </source>
</evidence>
<gene>
    <name evidence="9" type="ORF">SLEP1_g10560</name>
</gene>
<keyword evidence="4 8" id="KW-0732">Signal</keyword>
<proteinExistence type="inferred from homology"/>
<accession>A0AAV5IE73</accession>
<dbReference type="InterPro" id="IPR001087">
    <property type="entry name" value="GDSL"/>
</dbReference>
<comment type="caution">
    <text evidence="9">The sequence shown here is derived from an EMBL/GenBank/DDBJ whole genome shotgun (WGS) entry which is preliminary data.</text>
</comment>
<evidence type="ECO:0000256" key="5">
    <source>
        <dbReference type="ARBA" id="ARBA00022801"/>
    </source>
</evidence>
<evidence type="ECO:0000256" key="2">
    <source>
        <dbReference type="ARBA" id="ARBA00008668"/>
    </source>
</evidence>
<dbReference type="Proteomes" id="UP001054252">
    <property type="component" value="Unassembled WGS sequence"/>
</dbReference>
<evidence type="ECO:0000256" key="7">
    <source>
        <dbReference type="ARBA" id="ARBA00023098"/>
    </source>
</evidence>
<dbReference type="CDD" id="cd01837">
    <property type="entry name" value="SGNH_plant_lipase_like"/>
    <property type="match status" value="1"/>
</dbReference>
<dbReference type="GO" id="GO:0016788">
    <property type="term" value="F:hydrolase activity, acting on ester bonds"/>
    <property type="evidence" value="ECO:0007669"/>
    <property type="project" value="InterPro"/>
</dbReference>
<dbReference type="Pfam" id="PF00657">
    <property type="entry name" value="Lipase_GDSL"/>
    <property type="match status" value="1"/>
</dbReference>
<dbReference type="InterPro" id="IPR036514">
    <property type="entry name" value="SGNH_hydro_sf"/>
</dbReference>
<dbReference type="PANTHER" id="PTHR45650:SF24">
    <property type="entry name" value="GDSL ESTERASE_LIPASE 7-LIKE"/>
    <property type="match status" value="1"/>
</dbReference>
<dbReference type="GO" id="GO:0005576">
    <property type="term" value="C:extracellular region"/>
    <property type="evidence" value="ECO:0007669"/>
    <property type="project" value="UniProtKB-SubCell"/>
</dbReference>
<reference evidence="9 10" key="1">
    <citation type="journal article" date="2021" name="Commun. Biol.">
        <title>The genome of Shorea leprosula (Dipterocarpaceae) highlights the ecological relevance of drought in aseasonal tropical rainforests.</title>
        <authorList>
            <person name="Ng K.K.S."/>
            <person name="Kobayashi M.J."/>
            <person name="Fawcett J.A."/>
            <person name="Hatakeyama M."/>
            <person name="Paape T."/>
            <person name="Ng C.H."/>
            <person name="Ang C.C."/>
            <person name="Tnah L.H."/>
            <person name="Lee C.T."/>
            <person name="Nishiyama T."/>
            <person name="Sese J."/>
            <person name="O'Brien M.J."/>
            <person name="Copetti D."/>
            <person name="Mohd Noor M.I."/>
            <person name="Ong R.C."/>
            <person name="Putra M."/>
            <person name="Sireger I.Z."/>
            <person name="Indrioko S."/>
            <person name="Kosugi Y."/>
            <person name="Izuno A."/>
            <person name="Isagi Y."/>
            <person name="Lee S.L."/>
            <person name="Shimizu K.K."/>
        </authorList>
    </citation>
    <scope>NUCLEOTIDE SEQUENCE [LARGE SCALE GENOMIC DNA]</scope>
    <source>
        <strain evidence="9">214</strain>
    </source>
</reference>